<dbReference type="PANTHER" id="PTHR36934">
    <property type="entry name" value="BLR0278 PROTEIN"/>
    <property type="match status" value="1"/>
</dbReference>
<name>A0A3G3IF52_9ARCH</name>
<accession>A0A3G3IF52</accession>
<dbReference type="InterPro" id="IPR025540">
    <property type="entry name" value="FlK"/>
</dbReference>
<organism evidence="2 3">
    <name type="scientific">Methanomethylophilus alvi</name>
    <dbReference type="NCBI Taxonomy" id="1291540"/>
    <lineage>
        <taxon>Archaea</taxon>
        <taxon>Methanobacteriati</taxon>
        <taxon>Thermoplasmatota</taxon>
        <taxon>Thermoplasmata</taxon>
        <taxon>Methanomassiliicoccales</taxon>
        <taxon>Methanomethylophilaceae</taxon>
        <taxon>Methanomethylophilus</taxon>
    </lineage>
</organism>
<sequence length="128" mass="13699">MITVGMSAEKVLSVKEEDTAKAWGSGTLPVLATPKMILLVEETAMEAVATELPEGDTTVGTLVDVKHVSASPVGSEVRCRVEVVEVDRARIRFSVSVTDAFGDVGTGVHERFVVHSEKFMAKAQAKLQ</sequence>
<feature type="domain" description="Fluoroacetyl-CoA-specific thioesterase-like" evidence="1">
    <location>
        <begin position="14"/>
        <end position="117"/>
    </location>
</feature>
<evidence type="ECO:0000313" key="2">
    <source>
        <dbReference type="EMBL" id="AYQ54473.1"/>
    </source>
</evidence>
<reference evidence="2 3" key="1">
    <citation type="submission" date="2016-10" db="EMBL/GenBank/DDBJ databases">
        <title>Complete genome of the TMA-utilizing, human hosted archaeon Methanomethylophilus alvus Gen. nov, sp. nov., strain Mx-05, derived from a pure culture.</title>
        <authorList>
            <person name="Brugere J.-F."/>
            <person name="Ben Hania W."/>
            <person name="Chaudhary P.P."/>
            <person name="Gaci N."/>
            <person name="Borrel G."/>
            <person name="Cao Van Tuat L."/>
            <person name="Fardeau M.-L."/>
            <person name="Harris H.M.B."/>
            <person name="O'Toole P.W."/>
            <person name="Ollivier B."/>
        </authorList>
    </citation>
    <scope>NUCLEOTIDE SEQUENCE [LARGE SCALE GENOMIC DNA]</scope>
    <source>
        <strain evidence="2 3">Mx-05</strain>
    </source>
</reference>
<dbReference type="EMBL" id="CP017686">
    <property type="protein sequence ID" value="AYQ54473.1"/>
    <property type="molecule type" value="Genomic_DNA"/>
</dbReference>
<dbReference type="PANTHER" id="PTHR36934:SF1">
    <property type="entry name" value="THIOESTERASE DOMAIN-CONTAINING PROTEIN"/>
    <property type="match status" value="1"/>
</dbReference>
<dbReference type="OMA" id="KIGEGIH"/>
<dbReference type="AlphaFoldDB" id="A0A3G3IF52"/>
<gene>
    <name evidence="2" type="ORF">BKD89_01400</name>
</gene>
<dbReference type="InterPro" id="IPR029069">
    <property type="entry name" value="HotDog_dom_sf"/>
</dbReference>
<proteinExistence type="predicted"/>
<evidence type="ECO:0000313" key="3">
    <source>
        <dbReference type="Proteomes" id="UP000273278"/>
    </source>
</evidence>
<protein>
    <submittedName>
        <fullName evidence="2">Thioesterase</fullName>
    </submittedName>
</protein>
<dbReference type="Gene3D" id="3.10.129.10">
    <property type="entry name" value="Hotdog Thioesterase"/>
    <property type="match status" value="1"/>
</dbReference>
<dbReference type="SUPFAM" id="SSF54637">
    <property type="entry name" value="Thioesterase/thiol ester dehydrase-isomerase"/>
    <property type="match status" value="1"/>
</dbReference>
<dbReference type="RefSeq" id="WP_015504185.1">
    <property type="nucleotide sequence ID" value="NZ_CAYARL010000008.1"/>
</dbReference>
<dbReference type="Pfam" id="PF22636">
    <property type="entry name" value="FlK"/>
    <property type="match status" value="1"/>
</dbReference>
<dbReference type="Proteomes" id="UP000273278">
    <property type="component" value="Chromosome"/>
</dbReference>
<dbReference type="GeneID" id="41321082"/>
<dbReference type="PIRSF" id="PIRSF014972">
    <property type="entry name" value="FlK"/>
    <property type="match status" value="1"/>
</dbReference>
<dbReference type="InterPro" id="IPR054485">
    <property type="entry name" value="FlK-like_dom"/>
</dbReference>
<evidence type="ECO:0000259" key="1">
    <source>
        <dbReference type="Pfam" id="PF22636"/>
    </source>
</evidence>